<dbReference type="AlphaFoldDB" id="A0A1H8NU01"/>
<feature type="domain" description="N-acetyltransferase" evidence="4">
    <location>
        <begin position="12"/>
        <end position="175"/>
    </location>
</feature>
<comment type="similarity">
    <text evidence="3">Belongs to the acetyltransferase family. RimJ subfamily.</text>
</comment>
<dbReference type="Gene3D" id="3.40.630.30">
    <property type="match status" value="1"/>
</dbReference>
<dbReference type="PANTHER" id="PTHR43792:SF8">
    <property type="entry name" value="[RIBOSOMAL PROTEIN US5]-ALANINE N-ACETYLTRANSFERASE"/>
    <property type="match status" value="1"/>
</dbReference>
<evidence type="ECO:0000313" key="5">
    <source>
        <dbReference type="EMBL" id="SEO33032.1"/>
    </source>
</evidence>
<dbReference type="EMBL" id="FODD01000023">
    <property type="protein sequence ID" value="SEO33032.1"/>
    <property type="molecule type" value="Genomic_DNA"/>
</dbReference>
<dbReference type="InterPro" id="IPR051531">
    <property type="entry name" value="N-acetyltransferase"/>
</dbReference>
<dbReference type="Pfam" id="PF13302">
    <property type="entry name" value="Acetyltransf_3"/>
    <property type="match status" value="1"/>
</dbReference>
<sequence length="177" mass="19600">MENSPGRTPAAVRLRPWSPDDLWLLRRTNAPEMTEHLGGPESEQALLDRHARYQRIGGDDGRMYAVLLEETGEVAGSIGFWGITWQDEPVFETGWGVLPEFQGRGVAVAAARAVTAQAAAQGTRRRLHAFPKVRHTASNAVCRKAGFALMGECDFEYPKGNPIRCNDWRTELDAPRG</sequence>
<organism evidence="5 6">
    <name type="scientific">Actinacidiphila rubida</name>
    <dbReference type="NCBI Taxonomy" id="310780"/>
    <lineage>
        <taxon>Bacteria</taxon>
        <taxon>Bacillati</taxon>
        <taxon>Actinomycetota</taxon>
        <taxon>Actinomycetes</taxon>
        <taxon>Kitasatosporales</taxon>
        <taxon>Streptomycetaceae</taxon>
        <taxon>Actinacidiphila</taxon>
    </lineage>
</organism>
<evidence type="ECO:0000313" key="6">
    <source>
        <dbReference type="Proteomes" id="UP000181951"/>
    </source>
</evidence>
<dbReference type="Proteomes" id="UP000181951">
    <property type="component" value="Unassembled WGS sequence"/>
</dbReference>
<evidence type="ECO:0000256" key="2">
    <source>
        <dbReference type="ARBA" id="ARBA00023315"/>
    </source>
</evidence>
<dbReference type="RefSeq" id="WP_069463968.1">
    <property type="nucleotide sequence ID" value="NZ_FODD01000023.1"/>
</dbReference>
<dbReference type="PANTHER" id="PTHR43792">
    <property type="entry name" value="GNAT FAMILY, PUTATIVE (AFU_ORTHOLOGUE AFUA_3G00765)-RELATED-RELATED"/>
    <property type="match status" value="1"/>
</dbReference>
<evidence type="ECO:0000256" key="1">
    <source>
        <dbReference type="ARBA" id="ARBA00022679"/>
    </source>
</evidence>
<reference evidence="5 6" key="1">
    <citation type="submission" date="2016-10" db="EMBL/GenBank/DDBJ databases">
        <authorList>
            <person name="de Groot N.N."/>
        </authorList>
    </citation>
    <scope>NUCLEOTIDE SEQUENCE [LARGE SCALE GENOMIC DNA]</scope>
    <source>
        <strain evidence="5 6">CGMCC 4.2026</strain>
    </source>
</reference>
<dbReference type="GO" id="GO:0005737">
    <property type="term" value="C:cytoplasm"/>
    <property type="evidence" value="ECO:0007669"/>
    <property type="project" value="TreeGrafter"/>
</dbReference>
<keyword evidence="6" id="KW-1185">Reference proteome</keyword>
<dbReference type="OrthoDB" id="2631610at2"/>
<name>A0A1H8NU01_9ACTN</name>
<keyword evidence="1 5" id="KW-0808">Transferase</keyword>
<dbReference type="InterPro" id="IPR000182">
    <property type="entry name" value="GNAT_dom"/>
</dbReference>
<evidence type="ECO:0000256" key="3">
    <source>
        <dbReference type="ARBA" id="ARBA00038502"/>
    </source>
</evidence>
<dbReference type="GO" id="GO:0008999">
    <property type="term" value="F:protein-N-terminal-alanine acetyltransferase activity"/>
    <property type="evidence" value="ECO:0007669"/>
    <property type="project" value="TreeGrafter"/>
</dbReference>
<dbReference type="SUPFAM" id="SSF55729">
    <property type="entry name" value="Acyl-CoA N-acyltransferases (Nat)"/>
    <property type="match status" value="1"/>
</dbReference>
<protein>
    <submittedName>
        <fullName evidence="5">Protein N-acetyltransferase, RimJ/RimL family</fullName>
    </submittedName>
</protein>
<dbReference type="STRING" id="310780.SAMN05216267_102395"/>
<proteinExistence type="inferred from homology"/>
<dbReference type="PROSITE" id="PS51186">
    <property type="entry name" value="GNAT"/>
    <property type="match status" value="1"/>
</dbReference>
<accession>A0A1H8NU01</accession>
<dbReference type="InterPro" id="IPR016181">
    <property type="entry name" value="Acyl_CoA_acyltransferase"/>
</dbReference>
<keyword evidence="2" id="KW-0012">Acyltransferase</keyword>
<gene>
    <name evidence="5" type="ORF">SAMN05216267_102395</name>
</gene>
<evidence type="ECO:0000259" key="4">
    <source>
        <dbReference type="PROSITE" id="PS51186"/>
    </source>
</evidence>